<dbReference type="GO" id="GO:0004519">
    <property type="term" value="F:endonuclease activity"/>
    <property type="evidence" value="ECO:0007669"/>
    <property type="project" value="InterPro"/>
</dbReference>
<dbReference type="Proteomes" id="UP000658225">
    <property type="component" value="Unassembled WGS sequence"/>
</dbReference>
<dbReference type="Pfam" id="PF06769">
    <property type="entry name" value="YoeB_toxin"/>
    <property type="match status" value="1"/>
</dbReference>
<protein>
    <recommendedName>
        <fullName evidence="2">Endoribonuclease YoeB</fullName>
    </recommendedName>
</protein>
<dbReference type="AlphaFoldDB" id="A0A927MPY4"/>
<dbReference type="Gene3D" id="3.30.2310.20">
    <property type="entry name" value="RelE-like"/>
    <property type="match status" value="1"/>
</dbReference>
<dbReference type="InterPro" id="IPR009614">
    <property type="entry name" value="YoeB_toxin"/>
</dbReference>
<keyword evidence="1" id="KW-1277">Toxin-antitoxin system</keyword>
<dbReference type="NCBIfam" id="TIGR02385">
    <property type="entry name" value="RelE_StbE"/>
    <property type="match status" value="1"/>
</dbReference>
<evidence type="ECO:0000313" key="4">
    <source>
        <dbReference type="Proteomes" id="UP000658225"/>
    </source>
</evidence>
<dbReference type="InterPro" id="IPR007712">
    <property type="entry name" value="RelE/ParE_toxin"/>
</dbReference>
<evidence type="ECO:0000313" key="3">
    <source>
        <dbReference type="EMBL" id="MBE1555221.1"/>
    </source>
</evidence>
<organism evidence="3 4">
    <name type="scientific">Sporosarcina limicola</name>
    <dbReference type="NCBI Taxonomy" id="34101"/>
    <lineage>
        <taxon>Bacteria</taxon>
        <taxon>Bacillati</taxon>
        <taxon>Bacillota</taxon>
        <taxon>Bacilli</taxon>
        <taxon>Bacillales</taxon>
        <taxon>Caryophanaceae</taxon>
        <taxon>Sporosarcina</taxon>
    </lineage>
</organism>
<dbReference type="GO" id="GO:0006401">
    <property type="term" value="P:RNA catabolic process"/>
    <property type="evidence" value="ECO:0007669"/>
    <property type="project" value="InterPro"/>
</dbReference>
<evidence type="ECO:0000256" key="1">
    <source>
        <dbReference type="ARBA" id="ARBA00022649"/>
    </source>
</evidence>
<dbReference type="InterPro" id="IPR035093">
    <property type="entry name" value="RelE/ParE_toxin_dom_sf"/>
</dbReference>
<dbReference type="SUPFAM" id="SSF143011">
    <property type="entry name" value="RelE-like"/>
    <property type="match status" value="1"/>
</dbReference>
<proteinExistence type="predicted"/>
<accession>A0A927MPY4</accession>
<reference evidence="3" key="1">
    <citation type="submission" date="2020-10" db="EMBL/GenBank/DDBJ databases">
        <title>Genomic Encyclopedia of Type Strains, Phase IV (KMG-IV): sequencing the most valuable type-strain genomes for metagenomic binning, comparative biology and taxonomic classification.</title>
        <authorList>
            <person name="Goeker M."/>
        </authorList>
    </citation>
    <scope>NUCLEOTIDE SEQUENCE</scope>
    <source>
        <strain evidence="3">DSM 13886</strain>
    </source>
</reference>
<dbReference type="NCBIfam" id="TIGR02116">
    <property type="entry name" value="toxin_Txe_YoeB"/>
    <property type="match status" value="1"/>
</dbReference>
<name>A0A927MPY4_9BACL</name>
<evidence type="ECO:0000256" key="2">
    <source>
        <dbReference type="ARBA" id="ARBA00050056"/>
    </source>
</evidence>
<dbReference type="RefSeq" id="WP_192598966.1">
    <property type="nucleotide sequence ID" value="NZ_JADBEL010000012.1"/>
</dbReference>
<dbReference type="EMBL" id="JADBEL010000012">
    <property type="protein sequence ID" value="MBE1555221.1"/>
    <property type="molecule type" value="Genomic_DNA"/>
</dbReference>
<keyword evidence="4" id="KW-1185">Reference proteome</keyword>
<comment type="caution">
    <text evidence="3">The sequence shown here is derived from an EMBL/GenBank/DDBJ whole genome shotgun (WGS) entry which is preliminary data.</text>
</comment>
<sequence>MGYIIKISQRCLKDFSKLKRAGFLDKVQALISVLEENPYENPPPYKKLVGDLKDYYSRRVNIQHRLIYRVDEENKTLYVRRAWTRYE</sequence>
<gene>
    <name evidence="3" type="ORF">H4683_002326</name>
</gene>